<dbReference type="Proteomes" id="UP000236649">
    <property type="component" value="Chromosome 4"/>
</dbReference>
<evidence type="ECO:0000313" key="2">
    <source>
        <dbReference type="Proteomes" id="UP000236649"/>
    </source>
</evidence>
<organism evidence="1 2">
    <name type="scientific">Paraburkholderia hospita</name>
    <dbReference type="NCBI Taxonomy" id="169430"/>
    <lineage>
        <taxon>Bacteria</taxon>
        <taxon>Pseudomonadati</taxon>
        <taxon>Pseudomonadota</taxon>
        <taxon>Betaproteobacteria</taxon>
        <taxon>Burkholderiales</taxon>
        <taxon>Burkholderiaceae</taxon>
        <taxon>Paraburkholderia</taxon>
    </lineage>
</organism>
<accession>A0AAN1JM77</accession>
<reference evidence="1 2" key="1">
    <citation type="submission" date="2018-01" db="EMBL/GenBank/DDBJ databases">
        <title>Species boundaries and ecological features among Paraburkholderia terrae DSMZ17804T, P. hospita DSMZ17164T and P. caribensis DSMZ13236T.</title>
        <authorList>
            <person name="Pratama A.A."/>
        </authorList>
    </citation>
    <scope>NUCLEOTIDE SEQUENCE [LARGE SCALE GENOMIC DNA]</scope>
    <source>
        <strain evidence="1 2">DSM 17164</strain>
    </source>
</reference>
<sequence length="133" mass="14696">MPQPLNLDLRARAELLTYLVASQLLAKSVCGRWLTIGNVVETERVWLAANGGGVDWLERVSISSWSQTLAQRVDVKLPVVLGAESAATLFSENPRLDFGAPFVRAVYHMCLDHLVEMGWFMNGRLRSADGEAP</sequence>
<protein>
    <submittedName>
        <fullName evidence="1">Uncharacterized protein</fullName>
    </submittedName>
</protein>
<dbReference type="EMBL" id="CP026108">
    <property type="protein sequence ID" value="AUT75574.1"/>
    <property type="molecule type" value="Genomic_DNA"/>
</dbReference>
<gene>
    <name evidence="1" type="ORF">C2L64_45225</name>
</gene>
<proteinExistence type="predicted"/>
<name>A0AAN1JM77_9BURK</name>
<evidence type="ECO:0000313" key="1">
    <source>
        <dbReference type="EMBL" id="AUT75574.1"/>
    </source>
</evidence>
<dbReference type="AlphaFoldDB" id="A0AAN1JM77"/>
<dbReference type="KEGG" id="phs:C2L64_45225"/>